<gene>
    <name evidence="4" type="ORF">QTG54_011986</name>
</gene>
<sequence length="342" mass="37599">MHSCCCRSTLLLLLLYITAAVHQASAFHTNNQATSMMSSAKKQKLNDDDDDKQSLHEIRVGFIGCGTIASAIATSLAKPEHEEYLSEAGLSLSTISVTKRSASKSSKLKEDFPHVVSVYESAEEVVRNSDLVFLCLLPQQVDEMLSELKEKGTWNNGRHTLVSLVSTSKVEDLIAKTSLPTNRVFKMICLPPISNREGCALLTPPASSENGHPYLKKMFDALGGVVECPTDEIMSSMMVPTGLMGTMYGIMKNNRDWLINKGVSPSDASYFVARSYLSMVQDAERDCRDPKRFDDLIEEQTPGGLNEQALKNQEKQGVFDAYDKSMDAVLSRIQGKSDGSLP</sequence>
<feature type="domain" description="Pyrroline-5-carboxylate reductase catalytic N-terminal" evidence="3">
    <location>
        <begin position="59"/>
        <end position="151"/>
    </location>
</feature>
<evidence type="ECO:0000313" key="5">
    <source>
        <dbReference type="Proteomes" id="UP001224775"/>
    </source>
</evidence>
<name>A0AAD8Y0T6_9STRA</name>
<dbReference type="EC" id="1.5.1.2" evidence="4"/>
<protein>
    <submittedName>
        <fullName evidence="4">Pyrroline-5-carboxylate reductase</fullName>
        <ecNumber evidence="4">1.5.1.2</ecNumber>
    </submittedName>
</protein>
<evidence type="ECO:0000256" key="1">
    <source>
        <dbReference type="ARBA" id="ARBA00005525"/>
    </source>
</evidence>
<feature type="chain" id="PRO_5041948051" evidence="2">
    <location>
        <begin position="27"/>
        <end position="342"/>
    </location>
</feature>
<dbReference type="InterPro" id="IPR036291">
    <property type="entry name" value="NAD(P)-bd_dom_sf"/>
</dbReference>
<dbReference type="EMBL" id="JATAAI010000026">
    <property type="protein sequence ID" value="KAK1737119.1"/>
    <property type="molecule type" value="Genomic_DNA"/>
</dbReference>
<evidence type="ECO:0000256" key="2">
    <source>
        <dbReference type="SAM" id="SignalP"/>
    </source>
</evidence>
<reference evidence="4" key="1">
    <citation type="submission" date="2023-06" db="EMBL/GenBank/DDBJ databases">
        <title>Survivors Of The Sea: Transcriptome response of Skeletonema marinoi to long-term dormancy.</title>
        <authorList>
            <person name="Pinder M.I.M."/>
            <person name="Kourtchenko O."/>
            <person name="Robertson E.K."/>
            <person name="Larsson T."/>
            <person name="Maumus F."/>
            <person name="Osuna-Cruz C.M."/>
            <person name="Vancaester E."/>
            <person name="Stenow R."/>
            <person name="Vandepoele K."/>
            <person name="Ploug H."/>
            <person name="Bruchert V."/>
            <person name="Godhe A."/>
            <person name="Topel M."/>
        </authorList>
    </citation>
    <scope>NUCLEOTIDE SEQUENCE</scope>
    <source>
        <strain evidence="4">R05AC</strain>
    </source>
</reference>
<keyword evidence="2" id="KW-0732">Signal</keyword>
<proteinExistence type="inferred from homology"/>
<dbReference type="AlphaFoldDB" id="A0AAD8Y0T6"/>
<comment type="similarity">
    <text evidence="1">Belongs to the pyrroline-5-carboxylate reductase family.</text>
</comment>
<accession>A0AAD8Y0T6</accession>
<comment type="caution">
    <text evidence="4">The sequence shown here is derived from an EMBL/GenBank/DDBJ whole genome shotgun (WGS) entry which is preliminary data.</text>
</comment>
<organism evidence="4 5">
    <name type="scientific">Skeletonema marinoi</name>
    <dbReference type="NCBI Taxonomy" id="267567"/>
    <lineage>
        <taxon>Eukaryota</taxon>
        <taxon>Sar</taxon>
        <taxon>Stramenopiles</taxon>
        <taxon>Ochrophyta</taxon>
        <taxon>Bacillariophyta</taxon>
        <taxon>Coscinodiscophyceae</taxon>
        <taxon>Thalassiosirophycidae</taxon>
        <taxon>Thalassiosirales</taxon>
        <taxon>Skeletonemataceae</taxon>
        <taxon>Skeletonema</taxon>
        <taxon>Skeletonema marinoi-dohrnii complex</taxon>
    </lineage>
</organism>
<dbReference type="InterPro" id="IPR028939">
    <property type="entry name" value="P5C_Rdtase_cat_N"/>
</dbReference>
<dbReference type="SUPFAM" id="SSF51735">
    <property type="entry name" value="NAD(P)-binding Rossmann-fold domains"/>
    <property type="match status" value="1"/>
</dbReference>
<dbReference type="GO" id="GO:0055129">
    <property type="term" value="P:L-proline biosynthetic process"/>
    <property type="evidence" value="ECO:0007669"/>
    <property type="project" value="TreeGrafter"/>
</dbReference>
<dbReference type="Proteomes" id="UP001224775">
    <property type="component" value="Unassembled WGS sequence"/>
</dbReference>
<evidence type="ECO:0000259" key="3">
    <source>
        <dbReference type="Pfam" id="PF03807"/>
    </source>
</evidence>
<dbReference type="Gene3D" id="3.40.50.720">
    <property type="entry name" value="NAD(P)-binding Rossmann-like Domain"/>
    <property type="match status" value="1"/>
</dbReference>
<evidence type="ECO:0000313" key="4">
    <source>
        <dbReference type="EMBL" id="KAK1737119.1"/>
    </source>
</evidence>
<dbReference type="PANTHER" id="PTHR11645">
    <property type="entry name" value="PYRROLINE-5-CARBOXYLATE REDUCTASE"/>
    <property type="match status" value="1"/>
</dbReference>
<feature type="signal peptide" evidence="2">
    <location>
        <begin position="1"/>
        <end position="26"/>
    </location>
</feature>
<keyword evidence="5" id="KW-1185">Reference proteome</keyword>
<keyword evidence="4" id="KW-0560">Oxidoreductase</keyword>
<dbReference type="Pfam" id="PF03807">
    <property type="entry name" value="F420_oxidored"/>
    <property type="match status" value="1"/>
</dbReference>
<dbReference type="GO" id="GO:0004735">
    <property type="term" value="F:pyrroline-5-carboxylate reductase activity"/>
    <property type="evidence" value="ECO:0007669"/>
    <property type="project" value="UniProtKB-EC"/>
</dbReference>
<dbReference type="PANTHER" id="PTHR11645:SF13">
    <property type="entry name" value="PYRROLINE-5-CARBOXYLATE REDUCTASE CATALYTIC N-TERMINAL DOMAIN-CONTAINING PROTEIN"/>
    <property type="match status" value="1"/>
</dbReference>